<dbReference type="InterPro" id="IPR047150">
    <property type="entry name" value="SGT"/>
</dbReference>
<dbReference type="Gene3D" id="1.10.260.100">
    <property type="match status" value="1"/>
</dbReference>
<dbReference type="EMBL" id="ALIE01000180">
    <property type="protein sequence ID" value="EJS41769.1"/>
    <property type="molecule type" value="Genomic_DNA"/>
</dbReference>
<dbReference type="PANTHER" id="PTHR45831:SF2">
    <property type="entry name" value="LD24721P"/>
    <property type="match status" value="1"/>
</dbReference>
<protein>
    <submittedName>
        <fullName evidence="7">Sgt2p</fullName>
    </submittedName>
</protein>
<comment type="similarity">
    <text evidence="1">Belongs to the SGT family.</text>
</comment>
<name>J8Q2D4_SACAR</name>
<dbReference type="Proteomes" id="UP000006968">
    <property type="component" value="Chromosome XV"/>
</dbReference>
<dbReference type="GO" id="GO:0006620">
    <property type="term" value="P:post-translational protein targeting to endoplasmic reticulum membrane"/>
    <property type="evidence" value="ECO:0007669"/>
    <property type="project" value="TreeGrafter"/>
</dbReference>
<evidence type="ECO:0000256" key="5">
    <source>
        <dbReference type="SAM" id="MobiDB-lite"/>
    </source>
</evidence>
<dbReference type="AlphaFoldDB" id="J8Q2D4"/>
<dbReference type="GO" id="GO:0072380">
    <property type="term" value="C:TRC complex"/>
    <property type="evidence" value="ECO:0007669"/>
    <property type="project" value="TreeGrafter"/>
</dbReference>
<dbReference type="GO" id="GO:0016020">
    <property type="term" value="C:membrane"/>
    <property type="evidence" value="ECO:0007669"/>
    <property type="project" value="TreeGrafter"/>
</dbReference>
<keyword evidence="2" id="KW-0677">Repeat</keyword>
<reference evidence="7 8" key="1">
    <citation type="journal article" date="2013" name="BMC Genomics">
        <title>High quality de novo sequencing and assembly of the Saccharomyces arboricolus genome.</title>
        <authorList>
            <person name="Liti G."/>
            <person name="Nguyen Ba A.N."/>
            <person name="Blythe M."/>
            <person name="Mueller C.A."/>
            <person name="Bergstroem A."/>
            <person name="Cubillos F.A."/>
            <person name="Dafhnis-Calas F."/>
            <person name="Khoshraftar S."/>
            <person name="Malla S."/>
            <person name="Mehta N."/>
            <person name="Siow C.C."/>
            <person name="Warringer J."/>
            <person name="Moses A.M."/>
            <person name="Louis E.J."/>
            <person name="Nieduszynski C.A."/>
        </authorList>
    </citation>
    <scope>NUCLEOTIDE SEQUENCE [LARGE SCALE GENOMIC DNA]</scope>
    <source>
        <strain evidence="8">H-6 / AS 2.3317 / CBS 10644</strain>
    </source>
</reference>
<feature type="domain" description="SGTA homodimerisation" evidence="6">
    <location>
        <begin position="4"/>
        <end position="70"/>
    </location>
</feature>
<dbReference type="Pfam" id="PF13181">
    <property type="entry name" value="TPR_8"/>
    <property type="match status" value="1"/>
</dbReference>
<evidence type="ECO:0000313" key="8">
    <source>
        <dbReference type="Proteomes" id="UP000006968"/>
    </source>
</evidence>
<dbReference type="Pfam" id="PF16546">
    <property type="entry name" value="SGTA_dimer"/>
    <property type="match status" value="1"/>
</dbReference>
<dbReference type="Pfam" id="PF00515">
    <property type="entry name" value="TPR_1"/>
    <property type="match status" value="1"/>
</dbReference>
<dbReference type="SUPFAM" id="SSF48452">
    <property type="entry name" value="TPR-like"/>
    <property type="match status" value="1"/>
</dbReference>
<organism evidence="7 8">
    <name type="scientific">Saccharomyces arboricola (strain H-6 / AS 2.3317 / CBS 10644)</name>
    <name type="common">Yeast</name>
    <dbReference type="NCBI Taxonomy" id="1160507"/>
    <lineage>
        <taxon>Eukaryota</taxon>
        <taxon>Fungi</taxon>
        <taxon>Dikarya</taxon>
        <taxon>Ascomycota</taxon>
        <taxon>Saccharomycotina</taxon>
        <taxon>Saccharomycetes</taxon>
        <taxon>Saccharomycetales</taxon>
        <taxon>Saccharomycetaceae</taxon>
        <taxon>Saccharomyces</taxon>
    </lineage>
</organism>
<proteinExistence type="inferred from homology"/>
<dbReference type="Gene3D" id="1.20.5.420">
    <property type="entry name" value="Immunoglobulin FC, subunit C"/>
    <property type="match status" value="1"/>
</dbReference>
<gene>
    <name evidence="7" type="ORF">SU7_3186</name>
</gene>
<evidence type="ECO:0000256" key="3">
    <source>
        <dbReference type="ARBA" id="ARBA00022803"/>
    </source>
</evidence>
<keyword evidence="3 4" id="KW-0802">TPR repeat</keyword>
<accession>J8Q2D4</accession>
<dbReference type="GO" id="GO:0060090">
    <property type="term" value="F:molecular adaptor activity"/>
    <property type="evidence" value="ECO:0007669"/>
    <property type="project" value="TreeGrafter"/>
</dbReference>
<dbReference type="SMART" id="SM00028">
    <property type="entry name" value="TPR"/>
    <property type="match status" value="3"/>
</dbReference>
<evidence type="ECO:0000256" key="4">
    <source>
        <dbReference type="PROSITE-ProRule" id="PRU00339"/>
    </source>
</evidence>
<comment type="caution">
    <text evidence="7">The sequence shown here is derived from an EMBL/GenBank/DDBJ whole genome shotgun (WGS) entry which is preliminary data.</text>
</comment>
<feature type="repeat" description="TPR" evidence="4">
    <location>
        <begin position="136"/>
        <end position="169"/>
    </location>
</feature>
<evidence type="ECO:0000259" key="6">
    <source>
        <dbReference type="Pfam" id="PF16546"/>
    </source>
</evidence>
<dbReference type="Gene3D" id="1.25.40.10">
    <property type="entry name" value="Tetratricopeptide repeat domain"/>
    <property type="match status" value="1"/>
</dbReference>
<evidence type="ECO:0000313" key="7">
    <source>
        <dbReference type="EMBL" id="EJS41769.1"/>
    </source>
</evidence>
<dbReference type="InterPro" id="IPR019734">
    <property type="entry name" value="TPR_rpt"/>
</dbReference>
<dbReference type="PANTHER" id="PTHR45831">
    <property type="entry name" value="LD24721P"/>
    <property type="match status" value="1"/>
</dbReference>
<dbReference type="FunFam" id="1.25.40.10:FF:000207">
    <property type="entry name" value="Small glutamine-rich tetratricopeptide repeat-containing protein"/>
    <property type="match status" value="1"/>
</dbReference>
<feature type="region of interest" description="Disordered" evidence="5">
    <location>
        <begin position="322"/>
        <end position="347"/>
    </location>
</feature>
<dbReference type="HOGENOM" id="CLU_044224_1_0_1"/>
<feature type="repeat" description="TPR" evidence="4">
    <location>
        <begin position="170"/>
        <end position="203"/>
    </location>
</feature>
<keyword evidence="8" id="KW-1185">Reference proteome</keyword>
<dbReference type="InterPro" id="IPR011990">
    <property type="entry name" value="TPR-like_helical_dom_sf"/>
</dbReference>
<dbReference type="PROSITE" id="PS50005">
    <property type="entry name" value="TPR"/>
    <property type="match status" value="3"/>
</dbReference>
<feature type="repeat" description="TPR" evidence="4">
    <location>
        <begin position="102"/>
        <end position="135"/>
    </location>
</feature>
<evidence type="ECO:0000256" key="1">
    <source>
        <dbReference type="ARBA" id="ARBA00008175"/>
    </source>
</evidence>
<dbReference type="OrthoDB" id="2335338at2759"/>
<sequence length="347" mass="37232">MSASKEQIASLIVSYFSSVVEKKEISEDSADSLNVAMDCISEAFGFERESVSNILGKSVFKGQSLTDLLNSASKAPESNKKDDAQTVEVNIPEEDVETKAKAEDLKMQGNKAMANKDYELAINKYTEAIEVLPTNAIYYANRAAAHSSLKEYDEAVKDAESAISTDPSYFRGYSRLGFAKYAQGKPEEALEAYKKVLDIEGDNATDAMKRDYESAKNRVEQSLNLEKTVPELSRDAGANANQDAGAGGLPDLGSLLGGGLGGLMNNPQLMQAAQKMMSNPGAMQNIQKMMQDPSIRQMAEGFTSGGGTPNLSDLMNNPALRNMAGNLFGGAGAPSTEEDTPDSNNKQ</sequence>
<evidence type="ECO:0000256" key="2">
    <source>
        <dbReference type="ARBA" id="ARBA00022737"/>
    </source>
</evidence>
<dbReference type="InterPro" id="IPR032374">
    <property type="entry name" value="SGTA_dimer"/>
</dbReference>